<dbReference type="RefSeq" id="XP_025522721.1">
    <property type="nucleotide sequence ID" value="XM_025670334.1"/>
</dbReference>
<dbReference type="EMBL" id="KZ824857">
    <property type="protein sequence ID" value="RAH76827.1"/>
    <property type="molecule type" value="Genomic_DNA"/>
</dbReference>
<evidence type="ECO:0000313" key="1">
    <source>
        <dbReference type="EMBL" id="RAH76827.1"/>
    </source>
</evidence>
<evidence type="ECO:0000313" key="2">
    <source>
        <dbReference type="Proteomes" id="UP000249497"/>
    </source>
</evidence>
<reference evidence="1 2" key="1">
    <citation type="submission" date="2018-02" db="EMBL/GenBank/DDBJ databases">
        <title>The genomes of Aspergillus section Nigri reveals drivers in fungal speciation.</title>
        <authorList>
            <consortium name="DOE Joint Genome Institute"/>
            <person name="Vesth T.C."/>
            <person name="Nybo J."/>
            <person name="Theobald S."/>
            <person name="Brandl J."/>
            <person name="Frisvad J.C."/>
            <person name="Nielsen K.F."/>
            <person name="Lyhne E.K."/>
            <person name="Kogle M.E."/>
            <person name="Kuo A."/>
            <person name="Riley R."/>
            <person name="Clum A."/>
            <person name="Nolan M."/>
            <person name="Lipzen A."/>
            <person name="Salamov A."/>
            <person name="Henrissat B."/>
            <person name="Wiebenga A."/>
            <person name="De vries R.P."/>
            <person name="Grigoriev I.V."/>
            <person name="Mortensen U.H."/>
            <person name="Andersen M.R."/>
            <person name="Baker S.E."/>
        </authorList>
    </citation>
    <scope>NUCLEOTIDE SEQUENCE [LARGE SCALE GENOMIC DNA]</scope>
    <source>
        <strain evidence="1 2">CBS 114.51</strain>
    </source>
</reference>
<organism evidence="1 2">
    <name type="scientific">Aspergillus japonicus CBS 114.51</name>
    <dbReference type="NCBI Taxonomy" id="1448312"/>
    <lineage>
        <taxon>Eukaryota</taxon>
        <taxon>Fungi</taxon>
        <taxon>Dikarya</taxon>
        <taxon>Ascomycota</taxon>
        <taxon>Pezizomycotina</taxon>
        <taxon>Eurotiomycetes</taxon>
        <taxon>Eurotiomycetidae</taxon>
        <taxon>Eurotiales</taxon>
        <taxon>Aspergillaceae</taxon>
        <taxon>Aspergillus</taxon>
        <taxon>Aspergillus subgen. Circumdati</taxon>
    </lineage>
</organism>
<gene>
    <name evidence="1" type="ORF">BO86DRAFT_372022</name>
</gene>
<proteinExistence type="predicted"/>
<keyword evidence="2" id="KW-1185">Reference proteome</keyword>
<sequence length="175" mass="19938">MYKNAQQRAACAYPVFEFWKHAGRIKPSQVSRPRPSNCPATPLLTYSHPQFRRSRDSYISALLITSRGQLAATPCTASRRTVCRHTIFFTDAWQGCCTDCKWPDRTFEYSLTIVEFQEQGAATNAVLPLLHDFNLGIEETKTTAVTVLIRKCREISGPTNITDDMLGIRYHVRYT</sequence>
<dbReference type="GeneID" id="37174026"/>
<accession>A0A8T8WM20</accession>
<name>A0A8T8WM20_ASPJA</name>
<dbReference type="Proteomes" id="UP000249497">
    <property type="component" value="Unassembled WGS sequence"/>
</dbReference>
<protein>
    <submittedName>
        <fullName evidence="1">Uncharacterized protein</fullName>
    </submittedName>
</protein>
<dbReference type="AlphaFoldDB" id="A0A8T8WM20"/>